<evidence type="ECO:0008006" key="20">
    <source>
        <dbReference type="Google" id="ProtNLM"/>
    </source>
</evidence>
<dbReference type="GO" id="GO:0007155">
    <property type="term" value="P:cell adhesion"/>
    <property type="evidence" value="ECO:0007669"/>
    <property type="project" value="UniProtKB-KW"/>
</dbReference>
<feature type="disulfide bond" evidence="12">
    <location>
        <begin position="812"/>
        <end position="824"/>
    </location>
</feature>
<dbReference type="InterPro" id="IPR008211">
    <property type="entry name" value="Laminin_N"/>
</dbReference>
<feature type="disulfide bond" evidence="12">
    <location>
        <begin position="1406"/>
        <end position="1418"/>
    </location>
</feature>
<reference evidence="18" key="2">
    <citation type="submission" date="2021-01" db="UniProtKB">
        <authorList>
            <consortium name="EnsemblMetazoa"/>
        </authorList>
    </citation>
    <scope>IDENTIFICATION</scope>
</reference>
<feature type="disulfide bond" evidence="12">
    <location>
        <begin position="1427"/>
        <end position="1436"/>
    </location>
</feature>
<dbReference type="Gene3D" id="2.60.120.200">
    <property type="match status" value="2"/>
</dbReference>
<keyword evidence="9 12" id="KW-1015">Disulfide bond</keyword>
<dbReference type="InterPro" id="IPR000742">
    <property type="entry name" value="EGF"/>
</dbReference>
<evidence type="ECO:0000256" key="13">
    <source>
        <dbReference type="SAM" id="Coils"/>
    </source>
</evidence>
<dbReference type="GeneID" id="587274"/>
<dbReference type="GO" id="GO:0030334">
    <property type="term" value="P:regulation of cell migration"/>
    <property type="evidence" value="ECO:0007669"/>
    <property type="project" value="InterPro"/>
</dbReference>
<keyword evidence="3" id="KW-0272">Extracellular matrix</keyword>
<dbReference type="FunFam" id="2.10.25.10:FF:000242">
    <property type="entry name" value="Laminin subunit alpha 1"/>
    <property type="match status" value="1"/>
</dbReference>
<proteinExistence type="predicted"/>
<evidence type="ECO:0000256" key="9">
    <source>
        <dbReference type="ARBA" id="ARBA00023157"/>
    </source>
</evidence>
<feature type="domain" description="Laminin EGF-like" evidence="15">
    <location>
        <begin position="1298"/>
        <end position="1347"/>
    </location>
</feature>
<dbReference type="FunFam" id="2.60.120.260:FF:000450">
    <property type="entry name" value="Uncharacterized protein"/>
    <property type="match status" value="1"/>
</dbReference>
<dbReference type="InParanoid" id="A0A7M7SXZ8"/>
<keyword evidence="4" id="KW-0732">Signal</keyword>
<feature type="disulfide bond" evidence="12">
    <location>
        <begin position="669"/>
        <end position="678"/>
    </location>
</feature>
<dbReference type="InterPro" id="IPR013320">
    <property type="entry name" value="ConA-like_dom_sf"/>
</dbReference>
<dbReference type="EnsemblMetazoa" id="XM_030983687">
    <property type="protein sequence ID" value="XP_030839547"/>
    <property type="gene ID" value="LOC587274"/>
</dbReference>
<dbReference type="InterPro" id="IPR000034">
    <property type="entry name" value="Laminin_IV"/>
</dbReference>
<evidence type="ECO:0000256" key="6">
    <source>
        <dbReference type="ARBA" id="ARBA00022869"/>
    </source>
</evidence>
<comment type="caution">
    <text evidence="12">Lacks conserved residue(s) required for the propagation of feature annotation.</text>
</comment>
<evidence type="ECO:0000256" key="4">
    <source>
        <dbReference type="ARBA" id="ARBA00022729"/>
    </source>
</evidence>
<dbReference type="SUPFAM" id="SSF49899">
    <property type="entry name" value="Concanavalin A-like lectins/glucanases"/>
    <property type="match status" value="2"/>
</dbReference>
<dbReference type="PANTHER" id="PTHR10574">
    <property type="entry name" value="NETRIN/LAMININ-RELATED"/>
    <property type="match status" value="1"/>
</dbReference>
<dbReference type="InterPro" id="IPR009254">
    <property type="entry name" value="Laminin_aI"/>
</dbReference>
<feature type="disulfide bond" evidence="12">
    <location>
        <begin position="926"/>
        <end position="935"/>
    </location>
</feature>
<dbReference type="OMA" id="GMPEDCQ"/>
<dbReference type="SUPFAM" id="SSF57196">
    <property type="entry name" value="EGF/Laminin"/>
    <property type="match status" value="11"/>
</dbReference>
<dbReference type="PROSITE" id="PS01248">
    <property type="entry name" value="EGF_LAM_1"/>
    <property type="match status" value="7"/>
</dbReference>
<dbReference type="InterPro" id="IPR056863">
    <property type="entry name" value="LMN_ATRN_NET-like_EGF"/>
</dbReference>
<feature type="disulfide bond" evidence="12">
    <location>
        <begin position="881"/>
        <end position="890"/>
    </location>
</feature>
<evidence type="ECO:0000259" key="14">
    <source>
        <dbReference type="PROSITE" id="PS50025"/>
    </source>
</evidence>
<dbReference type="PROSITE" id="PS50027">
    <property type="entry name" value="EGF_LAM_2"/>
    <property type="match status" value="10"/>
</dbReference>
<dbReference type="GO" id="GO:0045995">
    <property type="term" value="P:regulation of embryonic development"/>
    <property type="evidence" value="ECO:0007669"/>
    <property type="project" value="InterPro"/>
</dbReference>
<keyword evidence="10" id="KW-0325">Glycoprotein</keyword>
<feature type="disulfide bond" evidence="12">
    <location>
        <begin position="956"/>
        <end position="973"/>
    </location>
</feature>
<keyword evidence="8 13" id="KW-0175">Coiled coil</keyword>
<feature type="domain" description="Laminin EGF-like" evidence="15">
    <location>
        <begin position="860"/>
        <end position="907"/>
    </location>
</feature>
<organism evidence="18 19">
    <name type="scientific">Strongylocentrotus purpuratus</name>
    <name type="common">Purple sea urchin</name>
    <dbReference type="NCBI Taxonomy" id="7668"/>
    <lineage>
        <taxon>Eukaryota</taxon>
        <taxon>Metazoa</taxon>
        <taxon>Echinodermata</taxon>
        <taxon>Eleutherozoa</taxon>
        <taxon>Echinozoa</taxon>
        <taxon>Echinoidea</taxon>
        <taxon>Euechinoidea</taxon>
        <taxon>Echinacea</taxon>
        <taxon>Camarodonta</taxon>
        <taxon>Echinidea</taxon>
        <taxon>Strongylocentrotidae</taxon>
        <taxon>Strongylocentrotus</taxon>
    </lineage>
</organism>
<dbReference type="CDD" id="cd00110">
    <property type="entry name" value="LamG"/>
    <property type="match status" value="1"/>
</dbReference>
<sequence length="2276" mass="249798">MQYHWVTITLDLGQIYQVAYVIVKAANSPRPGNWILERSLDGEMYKPWQYFAISESECVKEYGIVPSRDMHRFSRDDEVSCTSLYSKLEPLENGEIHTSIINGRPTATNPSQVLIDFTSARFIRLRLQQIRTLHADLMTFNSRGIRYVDTIVSRRYYYSIKDISIGGQCICFGHAEQCVLNPSAGPNDLALKCICEHNTCGDQCNQCCRGFQQFPWRPGNTDFGNSCRPCNCHGHADDCYYDAKADAQSLSIDEDGNYNGGGVCVACRDNTDGLNCQTCRDGFYRPLGVEPTDPSPCRECRCSAIGTQPDSNNNCVKDERSQVNDMNPGDCFCKEGYAGPSCDRCARGYRGYPDCEKCLCSNAGSSNEDPCEGPCVCKPNVEGSNCDVCKRGFFNLAGDNSDGCGECYCFGITTECTSVPWGIEQVTTLTGWFVTNVERSSYAFPDTTGVDMLSINHYKALEDLGDGIYYWLASREYLGNKLSSHGGYLTFTVSYSIQRGDVYQQPTRDADIVIEGDRLRLYQSFLYIRPEEERTARIQMAATNWFVLTPDVDLSAGVMGRRATPEEFMRVLSDVRALLIRASYNTRPIESRLKNVVLEEVQRTAVTASFLASVEQCECPPTYEGFSCESCEYGYRRVNNALYGGVCERCDCNNHSPECDPYMGECSQCDHNTYGPHCESCLPGFYGDATSGLADACQPCACPREDQGSSFSPTCIADDRYGFVCNQCATGHGGPRCDKCVDGFYGDPMTTGLACRPCSLNCNGNLDTSSPGSCDTYTGACLLCREGSVGDHCQRCALGFYGDAIQRTCQACQCHEAGSLYPQCDEVTGSCQCRSNVTGRQCDTCSPGHFNLSTRGCQSCDCHPTGSLDDTCDVITGQCSCKLGVSGRLCDQCMAGFWNFGENGCQSCECEQSGGLCDSLTGQCGCPANVIGQRCDSCAPETWGYNSVFGCKPCNCSDVGSSSQQCDLITGQCRCYKSYEGRQCNSCGFGYYGYPKCRKCRCSRRGRDPSTCRGDLCDCNEEGNCMCKANIQGKKCSKCSKGSFSLQPKLPSGCTSCFCFGVSEKCDQADYIISRIEMAEEDASELFVSDANRLRRTQTGVTHYSAGGGVNITAAQVALRTRDVYWNLPPVFLGNMVTAYGGMIKYKIDYTEPKNVDGWSEARPYLPHIMLVGEVHSLVIPVSNLNGKSRPKLELFEYNFLHLGTGDAPTREEFMMVLQDVQAILVPAAQTYQTISSRISSVYMEVGAPRGNDTTSLTVLGIEECKCPKGYRGTSCEECMTGYVRVQEGPYLGRCELCTCHKHSDVCNDGNGKCQDCQHNTTGSRCHLCAPGFYGDATRGQSDDCQPCGCPLNILSNNFSPLCETAEDGGYICTACPRGYSGRYCERCAVGYYGNPLIPGGSCHPCGCNEYGSNTTVCNGTTGQCHCIAGVSGRSCDECSPRHVITGDGCTSCDDGCTGPLLDALDKMRDDVKNLNTSRFIPPPWPILMGLTDDRNQLQDQVDSYNRAVIAANELIASLPNGTNDLSAQTRRLMRKLDNDAGGIELVAMNASDVTLRARQLNEQVNATYKLINETVALFKDQFLNQGLVPARENAQLINRATGILEELRDRTFVEMQVAALEERRLANLTLDKTSNGYAEMLRDLYAKIGQAMEDLNDLVLKLDELLIRCRMADRISKDAFDAINSANDSLNAFQNMTGIIQEKKQQSESDVQDAERLLQAAQDLLRMANNTYQTSEAEHGNLSLVLPDLVLRSDQSDIDLMVLGEDADMAMEHAIELYNRSVLLENLLLPTQQHAQGSLEAERAYSDIVTAINEAHNASLKAKRTADEAHKKAYANDSRSLSQQAKDLKDKGFNQLQQTLSLEADLQTMTSELAGLRGQVEEVNAIQDEASQGLDDIKQALPPLEQDIASDAQRSINSSMRATNMATKAADRSARVTERAAGLKEKLDGIGGKYQAYINVTDDIANSVEASAGMVDEMGMKMGTLRNQALHIETQRAPMELNLRQLRDKIRHARTEASRINVALLCRGDCARSYRPRASSTAFNALVLNINISGPNNMIFYVGNNITGDYLAVETIEGQVRLSWDLGSGRGEVVHPSNLSANQDWYRINIERFANTASLKVEDSSQAKTSNGSTVTGVSPEGRNVLDVREDSNLFIAGIPPNFDIPELSTKSFNGSIGEVIFDDVAIGLWNFKTSQGPGEGSFRSPIMSTSTAEPGAYFDGTGYAKLRQPPLWDEYINSLNFDIKTLSENGLLFYSASEDQVRGNGGEQRDKNKR</sequence>
<feature type="domain" description="Laminin IV type A" evidence="16">
    <location>
        <begin position="1081"/>
        <end position="1264"/>
    </location>
</feature>
<evidence type="ECO:0000256" key="12">
    <source>
        <dbReference type="PROSITE-ProRule" id="PRU00460"/>
    </source>
</evidence>
<feature type="domain" description="Laminin EGF-like" evidence="15">
    <location>
        <begin position="954"/>
        <end position="999"/>
    </location>
</feature>
<dbReference type="Pfam" id="PF06009">
    <property type="entry name" value="Laminin_II"/>
    <property type="match status" value="1"/>
</dbReference>
<evidence type="ECO:0000256" key="10">
    <source>
        <dbReference type="ARBA" id="ARBA00023180"/>
    </source>
</evidence>
<dbReference type="FunFam" id="2.10.25.10:FF:000082">
    <property type="entry name" value="Laminin subunit alpha 1"/>
    <property type="match status" value="2"/>
</dbReference>
<feature type="disulfide bond" evidence="12">
    <location>
        <begin position="975"/>
        <end position="984"/>
    </location>
</feature>
<feature type="disulfide bond" evidence="12">
    <location>
        <begin position="1317"/>
        <end position="1326"/>
    </location>
</feature>
<feature type="domain" description="Laminin EGF-like" evidence="15">
    <location>
        <begin position="358"/>
        <end position="406"/>
    </location>
</feature>
<feature type="domain" description="Laminin EGF-like" evidence="15">
    <location>
        <begin position="908"/>
        <end position="953"/>
    </location>
</feature>
<dbReference type="GO" id="GO:0030155">
    <property type="term" value="P:regulation of cell adhesion"/>
    <property type="evidence" value="ECO:0007669"/>
    <property type="project" value="InterPro"/>
</dbReference>
<feature type="domain" description="Laminin G" evidence="14">
    <location>
        <begin position="2022"/>
        <end position="2210"/>
    </location>
</feature>
<dbReference type="PROSITE" id="PS51115">
    <property type="entry name" value="LAMININ_IVA"/>
    <property type="match status" value="2"/>
</dbReference>
<dbReference type="SMART" id="SM00282">
    <property type="entry name" value="LamG"/>
    <property type="match status" value="1"/>
</dbReference>
<feature type="domain" description="Laminin IV type A" evidence="16">
    <location>
        <begin position="427"/>
        <end position="616"/>
    </location>
</feature>
<dbReference type="PROSITE" id="PS50025">
    <property type="entry name" value="LAM_G_DOMAIN"/>
    <property type="match status" value="1"/>
</dbReference>
<comment type="subcellular location">
    <subcellularLocation>
        <location evidence="1">Secreted</location>
        <location evidence="1">Extracellular space</location>
        <location evidence="1">Extracellular matrix</location>
        <location evidence="1">Basement membrane</location>
    </subcellularLocation>
</comment>
<evidence type="ECO:0000259" key="16">
    <source>
        <dbReference type="PROSITE" id="PS51115"/>
    </source>
</evidence>
<evidence type="ECO:0000256" key="8">
    <source>
        <dbReference type="ARBA" id="ARBA00023054"/>
    </source>
</evidence>
<feature type="disulfide bond" evidence="12">
    <location>
        <begin position="333"/>
        <end position="342"/>
    </location>
</feature>
<dbReference type="Pfam" id="PF24973">
    <property type="entry name" value="EGF_LMN_ATRN"/>
    <property type="match status" value="2"/>
</dbReference>
<feature type="disulfide bond" evidence="12">
    <location>
        <begin position="377"/>
        <end position="386"/>
    </location>
</feature>
<dbReference type="KEGG" id="spu:587274"/>
<dbReference type="SMART" id="SM00136">
    <property type="entry name" value="LamNT"/>
    <property type="match status" value="1"/>
</dbReference>
<evidence type="ECO:0000313" key="19">
    <source>
        <dbReference type="Proteomes" id="UP000007110"/>
    </source>
</evidence>
<feature type="domain" description="Laminin EGF-like" evidence="15">
    <location>
        <begin position="300"/>
        <end position="357"/>
    </location>
</feature>
<keyword evidence="2" id="KW-0964">Secreted</keyword>
<feature type="disulfide bond" evidence="12">
    <location>
        <begin position="1408"/>
        <end position="1425"/>
    </location>
</feature>
<feature type="domain" description="Laminin EGF-like" evidence="15">
    <location>
        <begin position="650"/>
        <end position="699"/>
    </location>
</feature>
<dbReference type="InterPro" id="IPR001791">
    <property type="entry name" value="Laminin_G"/>
</dbReference>
<dbReference type="OrthoDB" id="10011303at2759"/>
<keyword evidence="6" id="KW-0084">Basement membrane</keyword>
<feature type="disulfide bond" evidence="12">
    <location>
        <begin position="784"/>
        <end position="793"/>
    </location>
</feature>
<dbReference type="Gene3D" id="2.10.25.10">
    <property type="entry name" value="Laminin"/>
    <property type="match status" value="11"/>
</dbReference>
<dbReference type="FunFam" id="2.10.25.10:FF:000128">
    <property type="entry name" value="laminin subunit alpha-2 isoform X1"/>
    <property type="match status" value="1"/>
</dbReference>
<dbReference type="SMART" id="SM00181">
    <property type="entry name" value="EGF"/>
    <property type="match status" value="6"/>
</dbReference>
<keyword evidence="11 12" id="KW-0424">Laminin EGF-like domain</keyword>
<dbReference type="FunFam" id="2.10.25.10:FF:000106">
    <property type="entry name" value="Heparan sulfate proteoglycan 2"/>
    <property type="match status" value="2"/>
</dbReference>
<evidence type="ECO:0000256" key="2">
    <source>
        <dbReference type="ARBA" id="ARBA00022525"/>
    </source>
</evidence>
<dbReference type="InterPro" id="IPR010307">
    <property type="entry name" value="Laminin_dom_II"/>
</dbReference>
<accession>A0A7M7SXZ8</accession>
<keyword evidence="7" id="KW-0130">Cell adhesion</keyword>
<dbReference type="FunFam" id="2.10.25.10:FF:000069">
    <property type="entry name" value="Laminin subunit alpha 1"/>
    <property type="match status" value="1"/>
</dbReference>
<dbReference type="FunFam" id="2.10.25.10:FF:000074">
    <property type="entry name" value="Laminin subunit alpha"/>
    <property type="match status" value="2"/>
</dbReference>
<dbReference type="GO" id="GO:0009888">
    <property type="term" value="P:tissue development"/>
    <property type="evidence" value="ECO:0000318"/>
    <property type="project" value="GO_Central"/>
</dbReference>
<feature type="disulfide bond" evidence="12">
    <location>
        <begin position="954"/>
        <end position="966"/>
    </location>
</feature>
<dbReference type="PANTHER" id="PTHR10574:SF436">
    <property type="entry name" value="LAMININ SUBUNIT ALPHA-2"/>
    <property type="match status" value="1"/>
</dbReference>
<keyword evidence="5" id="KW-0677">Repeat</keyword>
<evidence type="ECO:0000313" key="18">
    <source>
        <dbReference type="EnsemblMetazoa" id="XP_030839547"/>
    </source>
</evidence>
<dbReference type="Proteomes" id="UP000007110">
    <property type="component" value="Unassembled WGS sequence"/>
</dbReference>
<feature type="disulfide bond" evidence="12">
    <location>
        <begin position="862"/>
        <end position="879"/>
    </location>
</feature>
<keyword evidence="19" id="KW-1185">Reference proteome</keyword>
<dbReference type="Pfam" id="PF00053">
    <property type="entry name" value="EGF_laminin"/>
    <property type="match status" value="14"/>
</dbReference>
<feature type="domain" description="Laminin EGF-like" evidence="15">
    <location>
        <begin position="761"/>
        <end position="811"/>
    </location>
</feature>
<dbReference type="FunFam" id="2.10.25.10:FF:000189">
    <property type="entry name" value="Laminin subunit alpha 2"/>
    <property type="match status" value="1"/>
</dbReference>
<dbReference type="Gene3D" id="2.60.120.260">
    <property type="entry name" value="Galactose-binding domain-like"/>
    <property type="match status" value="1"/>
</dbReference>
<dbReference type="GO" id="GO:0005604">
    <property type="term" value="C:basement membrane"/>
    <property type="evidence" value="ECO:0000318"/>
    <property type="project" value="GO_Central"/>
</dbReference>
<dbReference type="PRINTS" id="PR00011">
    <property type="entry name" value="EGFLAMININ"/>
</dbReference>
<feature type="disulfide bond" evidence="12">
    <location>
        <begin position="860"/>
        <end position="872"/>
    </location>
</feature>
<dbReference type="GO" id="GO:0007411">
    <property type="term" value="P:axon guidance"/>
    <property type="evidence" value="ECO:0000318"/>
    <property type="project" value="GO_Central"/>
</dbReference>
<evidence type="ECO:0000259" key="17">
    <source>
        <dbReference type="PROSITE" id="PS51117"/>
    </source>
</evidence>
<evidence type="ECO:0000256" key="3">
    <source>
        <dbReference type="ARBA" id="ARBA00022530"/>
    </source>
</evidence>
<dbReference type="FunFam" id="2.10.25.10:FF:000051">
    <property type="entry name" value="Laminin subunit alpha 4"/>
    <property type="match status" value="1"/>
</dbReference>
<dbReference type="RefSeq" id="XP_030839547.1">
    <property type="nucleotide sequence ID" value="XM_030983687.1"/>
</dbReference>
<dbReference type="Pfam" id="PF00054">
    <property type="entry name" value="Laminin_G_1"/>
    <property type="match status" value="1"/>
</dbReference>
<dbReference type="Pfam" id="PF00052">
    <property type="entry name" value="Laminin_B"/>
    <property type="match status" value="2"/>
</dbReference>
<dbReference type="GO" id="GO:0005201">
    <property type="term" value="F:extracellular matrix structural constituent"/>
    <property type="evidence" value="ECO:0000318"/>
    <property type="project" value="GO_Central"/>
</dbReference>
<dbReference type="GO" id="GO:0005102">
    <property type="term" value="F:signaling receptor binding"/>
    <property type="evidence" value="ECO:0007669"/>
    <property type="project" value="InterPro"/>
</dbReference>
<feature type="domain" description="Laminin EGF-like" evidence="15">
    <location>
        <begin position="812"/>
        <end position="859"/>
    </location>
</feature>
<dbReference type="Pfam" id="PF00055">
    <property type="entry name" value="Laminin_N"/>
    <property type="match status" value="1"/>
</dbReference>
<protein>
    <recommendedName>
        <fullName evidence="20">Laminin subunit alpha-2</fullName>
    </recommendedName>
</protein>
<dbReference type="CDD" id="cd00055">
    <property type="entry name" value="EGF_Lam"/>
    <property type="match status" value="14"/>
</dbReference>
<evidence type="ECO:0000256" key="11">
    <source>
        <dbReference type="ARBA" id="ARBA00023292"/>
    </source>
</evidence>
<feature type="disulfide bond" evidence="12">
    <location>
        <begin position="814"/>
        <end position="831"/>
    </location>
</feature>
<dbReference type="SMART" id="SM00281">
    <property type="entry name" value="LamB"/>
    <property type="match status" value="2"/>
</dbReference>
<dbReference type="SMART" id="SM00180">
    <property type="entry name" value="EGF_Lam"/>
    <property type="match status" value="15"/>
</dbReference>
<reference evidence="19" key="1">
    <citation type="submission" date="2015-02" db="EMBL/GenBank/DDBJ databases">
        <title>Genome sequencing for Strongylocentrotus purpuratus.</title>
        <authorList>
            <person name="Murali S."/>
            <person name="Liu Y."/>
            <person name="Vee V."/>
            <person name="English A."/>
            <person name="Wang M."/>
            <person name="Skinner E."/>
            <person name="Han Y."/>
            <person name="Muzny D.M."/>
            <person name="Worley K.C."/>
            <person name="Gibbs R.A."/>
        </authorList>
    </citation>
    <scope>NUCLEOTIDE SEQUENCE</scope>
</reference>
<feature type="disulfide bond" evidence="12">
    <location>
        <begin position="833"/>
        <end position="842"/>
    </location>
</feature>
<evidence type="ECO:0000256" key="7">
    <source>
        <dbReference type="ARBA" id="ARBA00022889"/>
    </source>
</evidence>
<dbReference type="FunFam" id="2.60.120.200:FF:000450">
    <property type="entry name" value="Uncharacterized protein"/>
    <property type="match status" value="1"/>
</dbReference>
<dbReference type="Gene3D" id="2.170.300.10">
    <property type="entry name" value="Tie2 ligand-binding domain superfamily"/>
    <property type="match status" value="2"/>
</dbReference>
<dbReference type="GO" id="GO:0009887">
    <property type="term" value="P:animal organ morphogenesis"/>
    <property type="evidence" value="ECO:0000318"/>
    <property type="project" value="GO_Central"/>
</dbReference>
<dbReference type="InterPro" id="IPR002049">
    <property type="entry name" value="LE_dom"/>
</dbReference>
<evidence type="ECO:0000259" key="15">
    <source>
        <dbReference type="PROSITE" id="PS50027"/>
    </source>
</evidence>
<feature type="domain" description="Laminin EGF-like" evidence="15">
    <location>
        <begin position="1406"/>
        <end position="1452"/>
    </location>
</feature>
<feature type="coiled-coil region" evidence="13">
    <location>
        <begin position="1705"/>
        <end position="1739"/>
    </location>
</feature>
<feature type="coiled-coil region" evidence="13">
    <location>
        <begin position="1488"/>
        <end position="1515"/>
    </location>
</feature>
<name>A0A7M7SXZ8_STRPU</name>
<evidence type="ECO:0000256" key="5">
    <source>
        <dbReference type="ARBA" id="ARBA00022737"/>
    </source>
</evidence>
<evidence type="ECO:0000256" key="1">
    <source>
        <dbReference type="ARBA" id="ARBA00004302"/>
    </source>
</evidence>
<dbReference type="Pfam" id="PF06008">
    <property type="entry name" value="Laminin_I"/>
    <property type="match status" value="1"/>
</dbReference>
<feature type="domain" description="Laminin N-terminal" evidence="17">
    <location>
        <begin position="1"/>
        <end position="168"/>
    </location>
</feature>
<dbReference type="PROSITE" id="PS51117">
    <property type="entry name" value="LAMININ_NTER"/>
    <property type="match status" value="1"/>
</dbReference>
<dbReference type="InterPro" id="IPR050440">
    <property type="entry name" value="Laminin/Netrin_ECM"/>
</dbReference>